<reference evidence="2 3" key="1">
    <citation type="submission" date="2020-02" db="EMBL/GenBank/DDBJ databases">
        <title>Draft genome sequence of Haematococcus lacustris strain NIES-144.</title>
        <authorList>
            <person name="Morimoto D."/>
            <person name="Nakagawa S."/>
            <person name="Yoshida T."/>
            <person name="Sawayama S."/>
        </authorList>
    </citation>
    <scope>NUCLEOTIDE SEQUENCE [LARGE SCALE GENOMIC DNA]</scope>
    <source>
        <strain evidence="2 3">NIES-144</strain>
    </source>
</reference>
<dbReference type="AlphaFoldDB" id="A0A6A0AIK0"/>
<evidence type="ECO:0000256" key="1">
    <source>
        <dbReference type="SAM" id="MobiDB-lite"/>
    </source>
</evidence>
<feature type="region of interest" description="Disordered" evidence="1">
    <location>
        <begin position="27"/>
        <end position="74"/>
    </location>
</feature>
<organism evidence="2 3">
    <name type="scientific">Haematococcus lacustris</name>
    <name type="common">Green alga</name>
    <name type="synonym">Haematococcus pluvialis</name>
    <dbReference type="NCBI Taxonomy" id="44745"/>
    <lineage>
        <taxon>Eukaryota</taxon>
        <taxon>Viridiplantae</taxon>
        <taxon>Chlorophyta</taxon>
        <taxon>core chlorophytes</taxon>
        <taxon>Chlorophyceae</taxon>
        <taxon>CS clade</taxon>
        <taxon>Chlamydomonadales</taxon>
        <taxon>Haematococcaceae</taxon>
        <taxon>Haematococcus</taxon>
    </lineage>
</organism>
<proteinExistence type="predicted"/>
<gene>
    <name evidence="2" type="ORF">HaLaN_30799</name>
</gene>
<accession>A0A6A0AIK0</accession>
<name>A0A6A0AIK0_HAELA</name>
<sequence length="74" mass="7407">MALRQAVNGQGVDHLAALLIIMPMGRQGSSHVRAQPPTSQDAPTSNLMAAAAAHGQHSEDTSSGAASDSDADGA</sequence>
<dbReference type="Proteomes" id="UP000485058">
    <property type="component" value="Unassembled WGS sequence"/>
</dbReference>
<evidence type="ECO:0000313" key="3">
    <source>
        <dbReference type="Proteomes" id="UP000485058"/>
    </source>
</evidence>
<dbReference type="EMBL" id="BLLF01005857">
    <property type="protein sequence ID" value="GFH31707.1"/>
    <property type="molecule type" value="Genomic_DNA"/>
</dbReference>
<evidence type="ECO:0000313" key="2">
    <source>
        <dbReference type="EMBL" id="GFH31707.1"/>
    </source>
</evidence>
<keyword evidence="3" id="KW-1185">Reference proteome</keyword>
<comment type="caution">
    <text evidence="2">The sequence shown here is derived from an EMBL/GenBank/DDBJ whole genome shotgun (WGS) entry which is preliminary data.</text>
</comment>
<protein>
    <submittedName>
        <fullName evidence="2">Uncharacterized protein</fullName>
    </submittedName>
</protein>
<feature type="non-terminal residue" evidence="2">
    <location>
        <position position="74"/>
    </location>
</feature>
<feature type="compositionally biased region" description="Polar residues" evidence="1">
    <location>
        <begin position="27"/>
        <end position="47"/>
    </location>
</feature>